<evidence type="ECO:0000256" key="2">
    <source>
        <dbReference type="ARBA" id="ARBA00009865"/>
    </source>
</evidence>
<dbReference type="PIRSF" id="PIRSF026534">
    <property type="entry name" value="Endo_alpha-L-arabinosidase"/>
    <property type="match status" value="1"/>
</dbReference>
<dbReference type="Gene3D" id="2.115.10.20">
    <property type="entry name" value="Glycosyl hydrolase domain, family 43"/>
    <property type="match status" value="1"/>
</dbReference>
<dbReference type="PANTHER" id="PTHR43301:SF3">
    <property type="entry name" value="ARABINAN ENDO-1,5-ALPHA-L-ARABINOSIDASE A-RELATED"/>
    <property type="match status" value="1"/>
</dbReference>
<dbReference type="Pfam" id="PF04616">
    <property type="entry name" value="Glyco_hydro_43"/>
    <property type="match status" value="1"/>
</dbReference>
<dbReference type="Proteomes" id="UP000198854">
    <property type="component" value="Unassembled WGS sequence"/>
</dbReference>
<dbReference type="PANTHER" id="PTHR43301">
    <property type="entry name" value="ARABINAN ENDO-1,5-ALPHA-L-ARABINOSIDASE"/>
    <property type="match status" value="1"/>
</dbReference>
<feature type="site" description="Important for catalytic activity, responsible for pKa modulation of the active site Glu and correct orientation of both the proton donor and substrate" evidence="8">
    <location>
        <position position="150"/>
    </location>
</feature>
<dbReference type="InterPro" id="IPR023296">
    <property type="entry name" value="Glyco_hydro_beta-prop_sf"/>
</dbReference>
<keyword evidence="4 5" id="KW-0326">Glycosidase</keyword>
<organism evidence="10 11">
    <name type="scientific">Vibrio xiamenensis</name>
    <dbReference type="NCBI Taxonomy" id="861298"/>
    <lineage>
        <taxon>Bacteria</taxon>
        <taxon>Pseudomonadati</taxon>
        <taxon>Pseudomonadota</taxon>
        <taxon>Gammaproteobacteria</taxon>
        <taxon>Vibrionales</taxon>
        <taxon>Vibrionaceae</taxon>
        <taxon>Vibrio</taxon>
    </lineage>
</organism>
<comment type="similarity">
    <text evidence="2 5">Belongs to the glycosyl hydrolase 43 family.</text>
</comment>
<sequence length="331" mass="37207">MNIIIKVLATLACYFAVLPMVNATQVQAHDPVMVQENGVYYLFSTGPGVTIYTSTDKVHWRQSGRVFKSQPSWARKVAPDFNGHLWAPDIIQHDGKFYLYYSVSAFGQNTSAIGVTVNKTLDPQSADYQWVDQGIVLQSVPFRDNWNAIDPAVIHDQDGTPWMSFGSFWGGLKLVKLNANLTELAQPQTWYDLATRPGVEYNPIEAPFIFYKDGYYYLFASFDFCCRGVKSTYKTVVGRSKYVDGPYLDKNGKSMLEGGGTPVLTGNKDWAGVGHNSVYTFDNQDYIVLHAYEMATNGTQRLRILPITWQDGWPVVNESDLNTHTTELVSD</sequence>
<feature type="binding site" evidence="7">
    <location>
        <position position="107"/>
    </location>
    <ligand>
        <name>substrate</name>
    </ligand>
</feature>
<feature type="active site" description="Proton acceptor" evidence="6">
    <location>
        <position position="30"/>
    </location>
</feature>
<evidence type="ECO:0000256" key="9">
    <source>
        <dbReference type="SAM" id="SignalP"/>
    </source>
</evidence>
<evidence type="ECO:0000313" key="10">
    <source>
        <dbReference type="EMBL" id="SDH72750.1"/>
    </source>
</evidence>
<proteinExistence type="inferred from homology"/>
<dbReference type="GO" id="GO:0046556">
    <property type="term" value="F:alpha-L-arabinofuranosidase activity"/>
    <property type="evidence" value="ECO:0007669"/>
    <property type="project" value="UniProtKB-EC"/>
</dbReference>
<dbReference type="RefSeq" id="WP_093277318.1">
    <property type="nucleotide sequence ID" value="NZ_FNDD01000026.1"/>
</dbReference>
<evidence type="ECO:0000256" key="6">
    <source>
        <dbReference type="PIRSR" id="PIRSR026534-1"/>
    </source>
</evidence>
<dbReference type="EMBL" id="FNDD01000026">
    <property type="protein sequence ID" value="SDH72750.1"/>
    <property type="molecule type" value="Genomic_DNA"/>
</dbReference>
<dbReference type="UniPathway" id="UPA00667"/>
<dbReference type="SUPFAM" id="SSF75005">
    <property type="entry name" value="Arabinanase/levansucrase/invertase"/>
    <property type="match status" value="1"/>
</dbReference>
<evidence type="ECO:0000256" key="7">
    <source>
        <dbReference type="PIRSR" id="PIRSR026534-2"/>
    </source>
</evidence>
<comment type="pathway">
    <text evidence="1 5">Glycan metabolism; L-arabinan degradation.</text>
</comment>
<dbReference type="GO" id="GO:0046558">
    <property type="term" value="F:arabinan endo-1,5-alpha-L-arabinosidase activity"/>
    <property type="evidence" value="ECO:0007669"/>
    <property type="project" value="InterPro"/>
</dbReference>
<name>A0A1G8ESC0_9VIBR</name>
<accession>A0A1G8ESC0</accession>
<feature type="active site" description="Proton donor" evidence="6">
    <location>
        <position position="205"/>
    </location>
</feature>
<evidence type="ECO:0000256" key="5">
    <source>
        <dbReference type="PIRNR" id="PIRNR026534"/>
    </source>
</evidence>
<dbReference type="OrthoDB" id="9801455at2"/>
<evidence type="ECO:0000313" key="11">
    <source>
        <dbReference type="Proteomes" id="UP000198854"/>
    </source>
</evidence>
<protein>
    <recommendedName>
        <fullName evidence="5">Extracellular exo-alpha-(1-&gt;5)-L-arabinofuranosidase</fullName>
        <ecNumber evidence="5">3.2.1.55</ecNumber>
    </recommendedName>
</protein>
<gene>
    <name evidence="10" type="ORF">SAMN04488136_12640</name>
</gene>
<feature type="site" description="Important for substrate recognition" evidence="8">
    <location>
        <position position="275"/>
    </location>
</feature>
<evidence type="ECO:0000256" key="8">
    <source>
        <dbReference type="PIRSR" id="PIRSR026534-3"/>
    </source>
</evidence>
<keyword evidence="11" id="KW-1185">Reference proteome</keyword>
<dbReference type="InterPro" id="IPR016840">
    <property type="entry name" value="Glyco_hydro_43_endo_a_Ara-ase"/>
</dbReference>
<reference evidence="10 11" key="1">
    <citation type="submission" date="2016-10" db="EMBL/GenBank/DDBJ databases">
        <authorList>
            <person name="de Groot N.N."/>
        </authorList>
    </citation>
    <scope>NUCLEOTIDE SEQUENCE [LARGE SCALE GENOMIC DNA]</scope>
    <source>
        <strain evidence="10 11">CGMCC 1.10228</strain>
    </source>
</reference>
<evidence type="ECO:0000256" key="1">
    <source>
        <dbReference type="ARBA" id="ARBA00004834"/>
    </source>
</evidence>
<evidence type="ECO:0000256" key="4">
    <source>
        <dbReference type="ARBA" id="ARBA00023295"/>
    </source>
</evidence>
<dbReference type="AlphaFoldDB" id="A0A1G8ESC0"/>
<dbReference type="InterPro" id="IPR050727">
    <property type="entry name" value="GH43_arabinanases"/>
</dbReference>
<dbReference type="EC" id="3.2.1.55" evidence="5"/>
<feature type="binding site" evidence="7">
    <location>
        <begin position="147"/>
        <end position="150"/>
    </location>
    <ligand>
        <name>substrate</name>
    </ligand>
</feature>
<evidence type="ECO:0000256" key="3">
    <source>
        <dbReference type="ARBA" id="ARBA00022801"/>
    </source>
</evidence>
<keyword evidence="3 5" id="KW-0378">Hydrolase</keyword>
<dbReference type="CDD" id="cd18830">
    <property type="entry name" value="GH43_CjArb43A-like"/>
    <property type="match status" value="1"/>
</dbReference>
<dbReference type="GO" id="GO:0031222">
    <property type="term" value="P:arabinan catabolic process"/>
    <property type="evidence" value="ECO:0007669"/>
    <property type="project" value="UniProtKB-UniPathway"/>
</dbReference>
<comment type="catalytic activity">
    <reaction evidence="5">
        <text>Hydrolysis of terminal non-reducing alpha-L-arabinofuranoside residues in alpha-L-arabinosides.</text>
        <dbReference type="EC" id="3.2.1.55"/>
    </reaction>
</comment>
<keyword evidence="9" id="KW-0732">Signal</keyword>
<feature type="binding site" evidence="7">
    <location>
        <begin position="167"/>
        <end position="169"/>
    </location>
    <ligand>
        <name>substrate</name>
    </ligand>
</feature>
<dbReference type="STRING" id="861298.SAMN04488136_12640"/>
<feature type="signal peptide" evidence="9">
    <location>
        <begin position="1"/>
        <end position="28"/>
    </location>
</feature>
<feature type="binding site" evidence="7">
    <location>
        <position position="30"/>
    </location>
    <ligand>
        <name>substrate</name>
    </ligand>
</feature>
<feature type="chain" id="PRO_5011626617" description="Extracellular exo-alpha-(1-&gt;5)-L-arabinofuranosidase" evidence="9">
    <location>
        <begin position="29"/>
        <end position="331"/>
    </location>
</feature>
<dbReference type="InterPro" id="IPR006710">
    <property type="entry name" value="Glyco_hydro_43"/>
</dbReference>